<dbReference type="AlphaFoldDB" id="A0A6N2NCS8"/>
<reference evidence="3" key="1">
    <citation type="submission" date="2019-03" db="EMBL/GenBank/DDBJ databases">
        <authorList>
            <person name="Mank J."/>
            <person name="Almeida P."/>
        </authorList>
    </citation>
    <scope>NUCLEOTIDE SEQUENCE</scope>
    <source>
        <strain evidence="3">78183</strain>
    </source>
</reference>
<dbReference type="Pfam" id="PF03732">
    <property type="entry name" value="Retrotrans_gag"/>
    <property type="match status" value="1"/>
</dbReference>
<dbReference type="PANTHER" id="PTHR34482:SF49">
    <property type="entry name" value="RETROTRANSPOSON GAG DOMAIN-CONTAINING PROTEIN"/>
    <property type="match status" value="1"/>
</dbReference>
<feature type="region of interest" description="Disordered" evidence="1">
    <location>
        <begin position="385"/>
        <end position="404"/>
    </location>
</feature>
<name>A0A6N2NCS8_SALVM</name>
<proteinExistence type="predicted"/>
<dbReference type="InterPro" id="IPR005162">
    <property type="entry name" value="Retrotrans_gag_dom"/>
</dbReference>
<evidence type="ECO:0000259" key="2">
    <source>
        <dbReference type="Pfam" id="PF03732"/>
    </source>
</evidence>
<sequence length="429" mass="49223">MREVLLSKANFRPNACVAEVNNLTDSSLDFRREFEWENKGIRIGFLYRKYRWLEMIYENFLKLQEGIKMWCSSNNKGLRAEHPQQCMPGSRVKGSVEKANIHSLYVRIPDKGITMNNCHTFSVCQDPGRIEGDSVADTASYVPAVLVQSERGESTGGQENAPSRRANVPPAKASEGKRQTHISSPAAPRVVPNLLSDLAFLEHIIRVVAARMAAGEEDAKIAGHWMRKVERVIEQMGIPEETKVDCVSQLLTESAHSWWETIRGRRVGEVLRWRDFREEFEERYYSWEHRKEKEQEFLNLKQGDMTVLEYEKRFPDLTPFASTYLPTERHMVDRFRDGLRQELKMILMAMQLQSVRDLVRAAQGIERVMRDTTKPVVEQGQMTGFKRRDSGFSSGRTPFPKKGKNAQMLGQFQKRGGNFTHGSSSGGFR</sequence>
<gene>
    <name evidence="3" type="ORF">SVIM_LOCUS482470</name>
</gene>
<organism evidence="3">
    <name type="scientific">Salix viminalis</name>
    <name type="common">Common osier</name>
    <name type="synonym">Basket willow</name>
    <dbReference type="NCBI Taxonomy" id="40686"/>
    <lineage>
        <taxon>Eukaryota</taxon>
        <taxon>Viridiplantae</taxon>
        <taxon>Streptophyta</taxon>
        <taxon>Embryophyta</taxon>
        <taxon>Tracheophyta</taxon>
        <taxon>Spermatophyta</taxon>
        <taxon>Magnoliopsida</taxon>
        <taxon>eudicotyledons</taxon>
        <taxon>Gunneridae</taxon>
        <taxon>Pentapetalae</taxon>
        <taxon>rosids</taxon>
        <taxon>fabids</taxon>
        <taxon>Malpighiales</taxon>
        <taxon>Salicaceae</taxon>
        <taxon>Saliceae</taxon>
        <taxon>Salix</taxon>
    </lineage>
</organism>
<evidence type="ECO:0000256" key="1">
    <source>
        <dbReference type="SAM" id="MobiDB-lite"/>
    </source>
</evidence>
<feature type="region of interest" description="Disordered" evidence="1">
    <location>
        <begin position="150"/>
        <end position="184"/>
    </location>
</feature>
<dbReference type="EMBL" id="CAADRP010002207">
    <property type="protein sequence ID" value="VFU63412.1"/>
    <property type="molecule type" value="Genomic_DNA"/>
</dbReference>
<feature type="domain" description="Retrotransposon gag" evidence="2">
    <location>
        <begin position="247"/>
        <end position="341"/>
    </location>
</feature>
<evidence type="ECO:0000313" key="3">
    <source>
        <dbReference type="EMBL" id="VFU63412.1"/>
    </source>
</evidence>
<dbReference type="PANTHER" id="PTHR34482">
    <property type="entry name" value="DNA DAMAGE-INDUCIBLE PROTEIN 1-LIKE"/>
    <property type="match status" value="1"/>
</dbReference>
<accession>A0A6N2NCS8</accession>
<protein>
    <recommendedName>
        <fullName evidence="2">Retrotransposon gag domain-containing protein</fullName>
    </recommendedName>
</protein>